<dbReference type="RefSeq" id="WP_203646336.1">
    <property type="nucleotide sequence ID" value="NZ_BOLN01000009.1"/>
</dbReference>
<feature type="transmembrane region" description="Helical" evidence="1">
    <location>
        <begin position="12"/>
        <end position="32"/>
    </location>
</feature>
<protein>
    <recommendedName>
        <fullName evidence="4">DUF1361 domain-containing protein</fullName>
    </recommendedName>
</protein>
<feature type="transmembrane region" description="Helical" evidence="1">
    <location>
        <begin position="52"/>
        <end position="79"/>
    </location>
</feature>
<accession>A0ABW4D668</accession>
<gene>
    <name evidence="2" type="ORF">ACFQ44_11460</name>
</gene>
<proteinExistence type="predicted"/>
<keyword evidence="1" id="KW-0472">Membrane</keyword>
<organism evidence="2 3">
    <name type="scientific">Levilactobacillus lanxiensis</name>
    <dbReference type="NCBI Taxonomy" id="2799568"/>
    <lineage>
        <taxon>Bacteria</taxon>
        <taxon>Bacillati</taxon>
        <taxon>Bacillota</taxon>
        <taxon>Bacilli</taxon>
        <taxon>Lactobacillales</taxon>
        <taxon>Lactobacillaceae</taxon>
        <taxon>Levilactobacillus</taxon>
    </lineage>
</organism>
<keyword evidence="1" id="KW-1133">Transmembrane helix</keyword>
<evidence type="ECO:0008006" key="4">
    <source>
        <dbReference type="Google" id="ProtNLM"/>
    </source>
</evidence>
<evidence type="ECO:0000313" key="3">
    <source>
        <dbReference type="Proteomes" id="UP001597189"/>
    </source>
</evidence>
<evidence type="ECO:0000256" key="1">
    <source>
        <dbReference type="SAM" id="Phobius"/>
    </source>
</evidence>
<reference evidence="3" key="1">
    <citation type="journal article" date="2019" name="Int. J. Syst. Evol. Microbiol.">
        <title>The Global Catalogue of Microorganisms (GCM) 10K type strain sequencing project: providing services to taxonomists for standard genome sequencing and annotation.</title>
        <authorList>
            <consortium name="The Broad Institute Genomics Platform"/>
            <consortium name="The Broad Institute Genome Sequencing Center for Infectious Disease"/>
            <person name="Wu L."/>
            <person name="Ma J."/>
        </authorList>
    </citation>
    <scope>NUCLEOTIDE SEQUENCE [LARGE SCALE GENOMIC DNA]</scope>
    <source>
        <strain evidence="3">CCM 8979</strain>
    </source>
</reference>
<dbReference type="Proteomes" id="UP001597189">
    <property type="component" value="Unassembled WGS sequence"/>
</dbReference>
<name>A0ABW4D668_9LACO</name>
<keyword evidence="3" id="KW-1185">Reference proteome</keyword>
<comment type="caution">
    <text evidence="2">The sequence shown here is derived from an EMBL/GenBank/DDBJ whole genome shotgun (WGS) entry which is preliminary data.</text>
</comment>
<evidence type="ECO:0000313" key="2">
    <source>
        <dbReference type="EMBL" id="MFD1456276.1"/>
    </source>
</evidence>
<keyword evidence="1" id="KW-0812">Transmembrane</keyword>
<sequence length="90" mass="10619">MFKRAMKEAWGFIALGVVLDLIFAPLSFLLHHHSGIRIWELVVDWWQTGHSFATLGIMVVTALIAWSLLVAIIYFFLWLNHWLRKRDRVK</sequence>
<dbReference type="EMBL" id="JBHTOD010000009">
    <property type="protein sequence ID" value="MFD1456276.1"/>
    <property type="molecule type" value="Genomic_DNA"/>
</dbReference>